<reference evidence="2" key="1">
    <citation type="journal article" date="2021" name="Microb. Physiol.">
        <title>Proteogenomic Insights into the Physiology of Marine, Sulfate-Reducing, Filamentous Desulfonema limicola and Desulfonema magnum.</title>
        <authorList>
            <person name="Schnaars V."/>
            <person name="Wohlbrand L."/>
            <person name="Scheve S."/>
            <person name="Hinrichs C."/>
            <person name="Reinhardt R."/>
            <person name="Rabus R."/>
        </authorList>
    </citation>
    <scope>NUCLEOTIDE SEQUENCE</scope>
    <source>
        <strain evidence="2">4be13</strain>
    </source>
</reference>
<dbReference type="Proteomes" id="UP000663722">
    <property type="component" value="Chromosome"/>
</dbReference>
<sequence>MSASLAGYVLNSFLCFYIINQTLCLVKTLHQNFWRGSKKAVFG</sequence>
<evidence type="ECO:0000256" key="1">
    <source>
        <dbReference type="SAM" id="Phobius"/>
    </source>
</evidence>
<keyword evidence="1" id="KW-0812">Transmembrane</keyword>
<accession>A0A975GPF5</accession>
<dbReference type="AlphaFoldDB" id="A0A975GPF5"/>
<dbReference type="EMBL" id="CP061800">
    <property type="protein sequence ID" value="QTA88797.1"/>
    <property type="molecule type" value="Genomic_DNA"/>
</dbReference>
<feature type="transmembrane region" description="Helical" evidence="1">
    <location>
        <begin position="6"/>
        <end position="29"/>
    </location>
</feature>
<protein>
    <submittedName>
        <fullName evidence="2">Uncharacterized protein</fullName>
    </submittedName>
</protein>
<dbReference type="KEGG" id="dmm:dnm_048440"/>
<organism evidence="2 3">
    <name type="scientific">Desulfonema magnum</name>
    <dbReference type="NCBI Taxonomy" id="45655"/>
    <lineage>
        <taxon>Bacteria</taxon>
        <taxon>Pseudomonadati</taxon>
        <taxon>Thermodesulfobacteriota</taxon>
        <taxon>Desulfobacteria</taxon>
        <taxon>Desulfobacterales</taxon>
        <taxon>Desulfococcaceae</taxon>
        <taxon>Desulfonema</taxon>
    </lineage>
</organism>
<gene>
    <name evidence="2" type="ORF">dnm_048440</name>
</gene>
<keyword evidence="1" id="KW-1133">Transmembrane helix</keyword>
<keyword evidence="3" id="KW-1185">Reference proteome</keyword>
<name>A0A975GPF5_9BACT</name>
<evidence type="ECO:0000313" key="3">
    <source>
        <dbReference type="Proteomes" id="UP000663722"/>
    </source>
</evidence>
<evidence type="ECO:0000313" key="2">
    <source>
        <dbReference type="EMBL" id="QTA88797.1"/>
    </source>
</evidence>
<keyword evidence="1" id="KW-0472">Membrane</keyword>
<proteinExistence type="predicted"/>